<organism evidence="6 7">
    <name type="scientific">Salix suchowensis</name>
    <dbReference type="NCBI Taxonomy" id="1278906"/>
    <lineage>
        <taxon>Eukaryota</taxon>
        <taxon>Viridiplantae</taxon>
        <taxon>Streptophyta</taxon>
        <taxon>Embryophyta</taxon>
        <taxon>Tracheophyta</taxon>
        <taxon>Spermatophyta</taxon>
        <taxon>Magnoliopsida</taxon>
        <taxon>eudicotyledons</taxon>
        <taxon>Gunneridae</taxon>
        <taxon>Pentapetalae</taxon>
        <taxon>rosids</taxon>
        <taxon>fabids</taxon>
        <taxon>Malpighiales</taxon>
        <taxon>Salicaceae</taxon>
        <taxon>Saliceae</taxon>
        <taxon>Salix</taxon>
    </lineage>
</organism>
<feature type="region of interest" description="Disordered" evidence="3">
    <location>
        <begin position="63"/>
        <end position="86"/>
    </location>
</feature>
<dbReference type="Pfam" id="PF00249">
    <property type="entry name" value="Myb_DNA-binding"/>
    <property type="match status" value="1"/>
</dbReference>
<dbReference type="InterPro" id="IPR009057">
    <property type="entry name" value="Homeodomain-like_sf"/>
</dbReference>
<reference evidence="6" key="1">
    <citation type="submission" date="2022-10" db="EMBL/GenBank/DDBJ databases">
        <authorList>
            <person name="Hyden B.L."/>
            <person name="Feng K."/>
            <person name="Yates T."/>
            <person name="Jawdy S."/>
            <person name="Smart L.B."/>
            <person name="Muchero W."/>
        </authorList>
    </citation>
    <scope>NUCLEOTIDE SEQUENCE</scope>
    <source>
        <tissue evidence="6">Shoot tip</tissue>
    </source>
</reference>
<name>A0ABQ8ZJH2_9ROSI</name>
<dbReference type="SUPFAM" id="SSF46689">
    <property type="entry name" value="Homeodomain-like"/>
    <property type="match status" value="1"/>
</dbReference>
<accession>A0ABQ8ZJH2</accession>
<dbReference type="SMART" id="SM00717">
    <property type="entry name" value="SANT"/>
    <property type="match status" value="1"/>
</dbReference>
<evidence type="ECO:0000313" key="6">
    <source>
        <dbReference type="EMBL" id="KAJ6302020.1"/>
    </source>
</evidence>
<evidence type="ECO:0000259" key="5">
    <source>
        <dbReference type="PROSITE" id="PS51294"/>
    </source>
</evidence>
<dbReference type="InterPro" id="IPR001005">
    <property type="entry name" value="SANT/Myb"/>
</dbReference>
<evidence type="ECO:0000256" key="1">
    <source>
        <dbReference type="ARBA" id="ARBA00004123"/>
    </source>
</evidence>
<dbReference type="EMBL" id="JAPFFI010000027">
    <property type="protein sequence ID" value="KAJ6302020.1"/>
    <property type="molecule type" value="Genomic_DNA"/>
</dbReference>
<dbReference type="Proteomes" id="UP001141253">
    <property type="component" value="Chromosome 16"/>
</dbReference>
<dbReference type="InterPro" id="IPR017930">
    <property type="entry name" value="Myb_dom"/>
</dbReference>
<keyword evidence="2" id="KW-0539">Nucleus</keyword>
<gene>
    <name evidence="6" type="ORF">OIU77_016177</name>
</gene>
<dbReference type="PROSITE" id="PS51294">
    <property type="entry name" value="HTH_MYB"/>
    <property type="match status" value="1"/>
</dbReference>
<dbReference type="PROSITE" id="PS50090">
    <property type="entry name" value="MYB_LIKE"/>
    <property type="match status" value="1"/>
</dbReference>
<proteinExistence type="predicted"/>
<feature type="compositionally biased region" description="Basic residues" evidence="3">
    <location>
        <begin position="77"/>
        <end position="86"/>
    </location>
</feature>
<keyword evidence="7" id="KW-1185">Reference proteome</keyword>
<comment type="caution">
    <text evidence="6">The sequence shown here is derived from an EMBL/GenBank/DDBJ whole genome shotgun (WGS) entry which is preliminary data.</text>
</comment>
<evidence type="ECO:0000256" key="2">
    <source>
        <dbReference type="ARBA" id="ARBA00023242"/>
    </source>
</evidence>
<dbReference type="InterPro" id="IPR050560">
    <property type="entry name" value="MYB_TF"/>
</dbReference>
<sequence>MPVNPHLRCLQVAEMGHCMAYQEGQFGNMTIIKIFEARSSNQKEMKGQRKFEEIGLMSAAANNGVSTDESTDQDSKYHHKQVDHHRKARRLLLEKDSKVDGRSQVIKGQWSPQEDRLLVHLVKQYGIKKWSLIAKMLEGRVGKQCRERWHNHLRPDIKVSPLFSSLFFSLFFLVPSL</sequence>
<feature type="domain" description="HTH myb-type" evidence="5">
    <location>
        <begin position="102"/>
        <end position="157"/>
    </location>
</feature>
<reference evidence="6" key="2">
    <citation type="journal article" date="2023" name="Int. J. Mol. Sci.">
        <title>De Novo Assembly and Annotation of 11 Diverse Shrub Willow (Salix) Genomes Reveals Novel Gene Organization in Sex-Linked Regions.</title>
        <authorList>
            <person name="Hyden B."/>
            <person name="Feng K."/>
            <person name="Yates T.B."/>
            <person name="Jawdy S."/>
            <person name="Cereghino C."/>
            <person name="Smart L.B."/>
            <person name="Muchero W."/>
        </authorList>
    </citation>
    <scope>NUCLEOTIDE SEQUENCE</scope>
    <source>
        <tissue evidence="6">Shoot tip</tissue>
    </source>
</reference>
<evidence type="ECO:0000256" key="3">
    <source>
        <dbReference type="SAM" id="MobiDB-lite"/>
    </source>
</evidence>
<dbReference type="PANTHER" id="PTHR45614:SF273">
    <property type="entry name" value="MYB DOMAIN PROTEIN 100-RELATED"/>
    <property type="match status" value="1"/>
</dbReference>
<dbReference type="Gene3D" id="1.10.10.60">
    <property type="entry name" value="Homeodomain-like"/>
    <property type="match status" value="1"/>
</dbReference>
<evidence type="ECO:0000313" key="7">
    <source>
        <dbReference type="Proteomes" id="UP001141253"/>
    </source>
</evidence>
<dbReference type="CDD" id="cd00167">
    <property type="entry name" value="SANT"/>
    <property type="match status" value="1"/>
</dbReference>
<comment type="subcellular location">
    <subcellularLocation>
        <location evidence="1">Nucleus</location>
    </subcellularLocation>
</comment>
<dbReference type="PANTHER" id="PTHR45614">
    <property type="entry name" value="MYB PROTEIN-RELATED"/>
    <property type="match status" value="1"/>
</dbReference>
<evidence type="ECO:0000259" key="4">
    <source>
        <dbReference type="PROSITE" id="PS50090"/>
    </source>
</evidence>
<protein>
    <submittedName>
        <fullName evidence="6">Uncharacterized protein</fullName>
    </submittedName>
</protein>
<feature type="domain" description="Myb-like" evidence="4">
    <location>
        <begin position="102"/>
        <end position="153"/>
    </location>
</feature>